<sequence length="86" mass="8959">MRVLPALALASALMVGACQNPDGSVNVPASIALGAGAALGVAAIASANNNNNHGHYGHRGGYYGRPSYGYSRPYYGGGYNRGYRRW</sequence>
<evidence type="ECO:0000256" key="1">
    <source>
        <dbReference type="SAM" id="SignalP"/>
    </source>
</evidence>
<dbReference type="Proteomes" id="UP000689967">
    <property type="component" value="Unassembled WGS sequence"/>
</dbReference>
<evidence type="ECO:0000313" key="2">
    <source>
        <dbReference type="EMBL" id="MBU8546993.1"/>
    </source>
</evidence>
<feature type="signal peptide" evidence="1">
    <location>
        <begin position="1"/>
        <end position="17"/>
    </location>
</feature>
<feature type="chain" id="PRO_5046347410" evidence="1">
    <location>
        <begin position="18"/>
        <end position="86"/>
    </location>
</feature>
<accession>A0ABS6HEC5</accession>
<name>A0ABS6HEC5_9PROT</name>
<reference evidence="2 3" key="1">
    <citation type="submission" date="2021-01" db="EMBL/GenBank/DDBJ databases">
        <title>Roseomonas sp. nov, a bacterium isolated from an oil production mixture in Yumen Oilfield.</title>
        <authorList>
            <person name="Wu D."/>
        </authorList>
    </citation>
    <scope>NUCLEOTIDE SEQUENCE [LARGE SCALE GENOMIC DNA]</scope>
    <source>
        <strain evidence="2 3">ROY-5-3</strain>
    </source>
</reference>
<proteinExistence type="predicted"/>
<keyword evidence="3" id="KW-1185">Reference proteome</keyword>
<dbReference type="EMBL" id="JAERQM010000011">
    <property type="protein sequence ID" value="MBU8546993.1"/>
    <property type="molecule type" value="Genomic_DNA"/>
</dbReference>
<gene>
    <name evidence="2" type="ORF">JJQ90_24960</name>
</gene>
<dbReference type="RefSeq" id="WP_216879020.1">
    <property type="nucleotide sequence ID" value="NZ_JAERQM010000011.1"/>
</dbReference>
<keyword evidence="1" id="KW-0732">Signal</keyword>
<comment type="caution">
    <text evidence="2">The sequence shown here is derived from an EMBL/GenBank/DDBJ whole genome shotgun (WGS) entry which is preliminary data.</text>
</comment>
<evidence type="ECO:0000313" key="3">
    <source>
        <dbReference type="Proteomes" id="UP000689967"/>
    </source>
</evidence>
<protein>
    <submittedName>
        <fullName evidence="2">Uncharacterized protein</fullName>
    </submittedName>
</protein>
<organism evidence="2 3">
    <name type="scientific">Falsiroseomonas oleicola</name>
    <dbReference type="NCBI Taxonomy" id="2801474"/>
    <lineage>
        <taxon>Bacteria</taxon>
        <taxon>Pseudomonadati</taxon>
        <taxon>Pseudomonadota</taxon>
        <taxon>Alphaproteobacteria</taxon>
        <taxon>Acetobacterales</taxon>
        <taxon>Roseomonadaceae</taxon>
        <taxon>Falsiroseomonas</taxon>
    </lineage>
</organism>
<dbReference type="PROSITE" id="PS51257">
    <property type="entry name" value="PROKAR_LIPOPROTEIN"/>
    <property type="match status" value="1"/>
</dbReference>